<dbReference type="STRING" id="1069081.SAMN05660197_0551"/>
<evidence type="ECO:0000313" key="2">
    <source>
        <dbReference type="Proteomes" id="UP000192602"/>
    </source>
</evidence>
<evidence type="ECO:0000313" key="1">
    <source>
        <dbReference type="EMBL" id="SMC08784.1"/>
    </source>
</evidence>
<name>A0A1W1WR49_9BACT</name>
<dbReference type="RefSeq" id="WP_084275047.1">
    <property type="nucleotide sequence ID" value="NZ_AP026671.1"/>
</dbReference>
<organism evidence="1 2">
    <name type="scientific">Nitratiruptor tergarcus DSM 16512</name>
    <dbReference type="NCBI Taxonomy" id="1069081"/>
    <lineage>
        <taxon>Bacteria</taxon>
        <taxon>Pseudomonadati</taxon>
        <taxon>Campylobacterota</taxon>
        <taxon>Epsilonproteobacteria</taxon>
        <taxon>Nautiliales</taxon>
        <taxon>Nitratiruptoraceae</taxon>
        <taxon>Nitratiruptor</taxon>
    </lineage>
</organism>
<sequence>MSLEYCYPLQEGEMLHAEHEEWPLFDVTIHGSDTERVKLAKRLVCSVKHLPLRLKIHYEKDAMKSIEKGVAKDPTLEWQGKILADGLVSAEELTQIFERLIEDER</sequence>
<gene>
    <name evidence="1" type="ORF">SAMN05660197_0551</name>
</gene>
<protein>
    <submittedName>
        <fullName evidence="1">Uncharacterized protein</fullName>
    </submittedName>
</protein>
<dbReference type="AlphaFoldDB" id="A0A1W1WR49"/>
<proteinExistence type="predicted"/>
<dbReference type="OrthoDB" id="5372939at2"/>
<reference evidence="2" key="1">
    <citation type="submission" date="2017-04" db="EMBL/GenBank/DDBJ databases">
        <authorList>
            <person name="Varghese N."/>
            <person name="Submissions S."/>
        </authorList>
    </citation>
    <scope>NUCLEOTIDE SEQUENCE [LARGE SCALE GENOMIC DNA]</scope>
    <source>
        <strain evidence="2">DSM 16512</strain>
    </source>
</reference>
<accession>A0A1W1WR49</accession>
<dbReference type="EMBL" id="FWWZ01000001">
    <property type="protein sequence ID" value="SMC08784.1"/>
    <property type="molecule type" value="Genomic_DNA"/>
</dbReference>
<dbReference type="Proteomes" id="UP000192602">
    <property type="component" value="Unassembled WGS sequence"/>
</dbReference>
<keyword evidence="2" id="KW-1185">Reference proteome</keyword>